<dbReference type="Proteomes" id="UP000199656">
    <property type="component" value="Unassembled WGS sequence"/>
</dbReference>
<sequence>MKAYSIYVMILLAGLFSCSKMDDNYKGFIKGGEIVYAGSADSVKTWPGNKRLQLTWLLSDPTVTSGKIYWNNSNDSMDLVFKRQHEIDTIKLILSPLQEGQYSFDIFTFDSKGNKSIKVTTTGQVYGDRYLASLLPRPVRSALYINGVLNITWGTPDSHVSGTEIKYRDRSGAEKLISVPADSNTTTIDTYEYTENNPILYSTVYLPDSNAIDLFKTPFEEIAVKGPPMEYAKTGWTATASDYDEPSGRGPANAIDNNVSTVWHMSKAAGSNYPHTIKVDMGTVNEVAGFTFNQRLPLDGAVKLIEIEISNDNASWRSLGAFTLLSVNDKQYLDLTETESFRYFRVIIRSDYKNSTFTALAEVGTYKR</sequence>
<organism evidence="2 3">
    <name type="scientific">Chitinophaga terrae</name>
    <name type="common">ex Kim and Jung 2007</name>
    <dbReference type="NCBI Taxonomy" id="408074"/>
    <lineage>
        <taxon>Bacteria</taxon>
        <taxon>Pseudomonadati</taxon>
        <taxon>Bacteroidota</taxon>
        <taxon>Chitinophagia</taxon>
        <taxon>Chitinophagales</taxon>
        <taxon>Chitinophagaceae</taxon>
        <taxon>Chitinophaga</taxon>
    </lineage>
</organism>
<dbReference type="Gene3D" id="2.60.120.260">
    <property type="entry name" value="Galactose-binding domain-like"/>
    <property type="match status" value="1"/>
</dbReference>
<evidence type="ECO:0000313" key="3">
    <source>
        <dbReference type="Proteomes" id="UP000199656"/>
    </source>
</evidence>
<protein>
    <submittedName>
        <fullName evidence="2">F5/8 type C domain-containing protein</fullName>
    </submittedName>
</protein>
<evidence type="ECO:0000259" key="1">
    <source>
        <dbReference type="PROSITE" id="PS50022"/>
    </source>
</evidence>
<evidence type="ECO:0000313" key="2">
    <source>
        <dbReference type="EMBL" id="SEA85827.1"/>
    </source>
</evidence>
<dbReference type="STRING" id="408074.SAMN05660909_03807"/>
<dbReference type="PROSITE" id="PS50022">
    <property type="entry name" value="FA58C_3"/>
    <property type="match status" value="1"/>
</dbReference>
<gene>
    <name evidence="2" type="ORF">SAMN05660909_03807</name>
</gene>
<proteinExistence type="predicted"/>
<dbReference type="InterPro" id="IPR000421">
    <property type="entry name" value="FA58C"/>
</dbReference>
<name>A0A1H4ELR3_9BACT</name>
<dbReference type="SUPFAM" id="SSF49785">
    <property type="entry name" value="Galactose-binding domain-like"/>
    <property type="match status" value="1"/>
</dbReference>
<dbReference type="InterPro" id="IPR008979">
    <property type="entry name" value="Galactose-bd-like_sf"/>
</dbReference>
<dbReference type="OrthoDB" id="1043438at2"/>
<dbReference type="Pfam" id="PF16389">
    <property type="entry name" value="DUF4998"/>
    <property type="match status" value="1"/>
</dbReference>
<reference evidence="3" key="1">
    <citation type="submission" date="2016-10" db="EMBL/GenBank/DDBJ databases">
        <authorList>
            <person name="Varghese N."/>
            <person name="Submissions S."/>
        </authorList>
    </citation>
    <scope>NUCLEOTIDE SEQUENCE [LARGE SCALE GENOMIC DNA]</scope>
    <source>
        <strain evidence="3">DSM 23920</strain>
    </source>
</reference>
<dbReference type="Pfam" id="PF00754">
    <property type="entry name" value="F5_F8_type_C"/>
    <property type="match status" value="1"/>
</dbReference>
<keyword evidence="3" id="KW-1185">Reference proteome</keyword>
<dbReference type="AlphaFoldDB" id="A0A1H4ELR3"/>
<dbReference type="RefSeq" id="WP_089763517.1">
    <property type="nucleotide sequence ID" value="NZ_BKAT01000032.1"/>
</dbReference>
<feature type="domain" description="F5/8 type C" evidence="1">
    <location>
        <begin position="217"/>
        <end position="365"/>
    </location>
</feature>
<dbReference type="EMBL" id="FNRL01000019">
    <property type="protein sequence ID" value="SEA85827.1"/>
    <property type="molecule type" value="Genomic_DNA"/>
</dbReference>
<dbReference type="PROSITE" id="PS51257">
    <property type="entry name" value="PROKAR_LIPOPROTEIN"/>
    <property type="match status" value="1"/>
</dbReference>
<accession>A0A1H4ELR3</accession>